<evidence type="ECO:0000256" key="4">
    <source>
        <dbReference type="ARBA" id="ARBA00022729"/>
    </source>
</evidence>
<keyword evidence="5" id="KW-0677">Repeat</keyword>
<evidence type="ECO:0000256" key="3">
    <source>
        <dbReference type="ARBA" id="ARBA00022536"/>
    </source>
</evidence>
<keyword evidence="6" id="KW-1015">Disulfide bond</keyword>
<evidence type="ECO:0000313" key="11">
    <source>
        <dbReference type="EMBL" id="KAK3786057.1"/>
    </source>
</evidence>
<evidence type="ECO:0000313" key="12">
    <source>
        <dbReference type="Proteomes" id="UP001283361"/>
    </source>
</evidence>
<dbReference type="PANTHER" id="PTHR24034">
    <property type="entry name" value="EGF-LIKE DOMAIN-CONTAINING PROTEIN"/>
    <property type="match status" value="1"/>
</dbReference>
<dbReference type="EMBL" id="JAWDGP010002020">
    <property type="protein sequence ID" value="KAK3786057.1"/>
    <property type="molecule type" value="Genomic_DNA"/>
</dbReference>
<evidence type="ECO:0000256" key="2">
    <source>
        <dbReference type="ARBA" id="ARBA00012723"/>
    </source>
</evidence>
<comment type="caution">
    <text evidence="11">The sequence shown here is derived from an EMBL/GenBank/DDBJ whole genome shotgun (WGS) entry which is preliminary data.</text>
</comment>
<keyword evidence="4 9" id="KW-0732">Signal</keyword>
<name>A0AAE1AG35_9GAST</name>
<dbReference type="GO" id="GO:0003756">
    <property type="term" value="F:protein disulfide isomerase activity"/>
    <property type="evidence" value="ECO:0007669"/>
    <property type="project" value="UniProtKB-EC"/>
</dbReference>
<dbReference type="InterPro" id="IPR001881">
    <property type="entry name" value="EGF-like_Ca-bd_dom"/>
</dbReference>
<accession>A0AAE1AG35</accession>
<dbReference type="SUPFAM" id="SSF57196">
    <property type="entry name" value="EGF/Laminin"/>
    <property type="match status" value="1"/>
</dbReference>
<protein>
    <recommendedName>
        <fullName evidence="2">protein disulfide-isomerase</fullName>
        <ecNumber evidence="2">5.3.4.1</ecNumber>
    </recommendedName>
</protein>
<keyword evidence="12" id="KW-1185">Reference proteome</keyword>
<evidence type="ECO:0000256" key="8">
    <source>
        <dbReference type="ARBA" id="ARBA00023284"/>
    </source>
</evidence>
<proteinExistence type="predicted"/>
<evidence type="ECO:0000256" key="6">
    <source>
        <dbReference type="ARBA" id="ARBA00023157"/>
    </source>
</evidence>
<dbReference type="Proteomes" id="UP001283361">
    <property type="component" value="Unassembled WGS sequence"/>
</dbReference>
<dbReference type="InterPro" id="IPR049883">
    <property type="entry name" value="NOTCH1_EGF-like"/>
</dbReference>
<evidence type="ECO:0000256" key="1">
    <source>
        <dbReference type="ARBA" id="ARBA00001182"/>
    </source>
</evidence>
<dbReference type="Pfam" id="PF07645">
    <property type="entry name" value="EGF_CA"/>
    <property type="match status" value="1"/>
</dbReference>
<keyword evidence="7" id="KW-0413">Isomerase</keyword>
<comment type="catalytic activity">
    <reaction evidence="1">
        <text>Catalyzes the rearrangement of -S-S- bonds in proteins.</text>
        <dbReference type="EC" id="5.3.4.1"/>
    </reaction>
</comment>
<dbReference type="AlphaFoldDB" id="A0AAE1AG35"/>
<dbReference type="GO" id="GO:0005509">
    <property type="term" value="F:calcium ion binding"/>
    <property type="evidence" value="ECO:0007669"/>
    <property type="project" value="InterPro"/>
</dbReference>
<dbReference type="CDD" id="cd00055">
    <property type="entry name" value="EGF_Lam"/>
    <property type="match status" value="1"/>
</dbReference>
<reference evidence="11" key="1">
    <citation type="journal article" date="2023" name="G3 (Bethesda)">
        <title>A reference genome for the long-term kleptoplast-retaining sea slug Elysia crispata morphotype clarki.</title>
        <authorList>
            <person name="Eastman K.E."/>
            <person name="Pendleton A.L."/>
            <person name="Shaikh M.A."/>
            <person name="Suttiyut T."/>
            <person name="Ogas R."/>
            <person name="Tomko P."/>
            <person name="Gavelis G."/>
            <person name="Widhalm J.R."/>
            <person name="Wisecaver J.H."/>
        </authorList>
    </citation>
    <scope>NUCLEOTIDE SEQUENCE</scope>
    <source>
        <strain evidence="11">ECLA1</strain>
    </source>
</reference>
<feature type="chain" id="PRO_5041954825" description="protein disulfide-isomerase" evidence="9">
    <location>
        <begin position="29"/>
        <end position="358"/>
    </location>
</feature>
<sequence length="358" mass="40511">MEWSEEETLCFFAVIILHFGILIISVKAQSCPHLHYGSLSKKCNCTAIGSMSCHLQTGKCQCKSGFSGPNCIDIDECAPPRGQILCPERYSYCKNIPGIYECKCKRGYKRVASGRCYPCTYGTTDSECAKTCGCHPQNTASCFSETGICLCKVGWEGISCKQSENDCANNPCGELKCQDAHRDYVCVCKRGTRYVNGVCRDFNVQLAVLEQNPVFGQLMNVYILYTLSYPYLIKPHSNPDFVYYINSNDDFVCRVSFHTSHKRFKGRERILEMLNSNRDHQFYSHFFLRRSDPLLMMIKAKPKSEDIVDLISKSGQPVFTDHHQEVEIIPRNTLPLGLVMICVEAYKDNSDVKRAVAC</sequence>
<dbReference type="FunFam" id="2.10.25.10:FF:000038">
    <property type="entry name" value="Fibrillin 2"/>
    <property type="match status" value="1"/>
</dbReference>
<dbReference type="Pfam" id="PF00053">
    <property type="entry name" value="EGF_laminin"/>
    <property type="match status" value="1"/>
</dbReference>
<keyword evidence="3" id="KW-0245">EGF-like domain</keyword>
<evidence type="ECO:0000256" key="5">
    <source>
        <dbReference type="ARBA" id="ARBA00022737"/>
    </source>
</evidence>
<dbReference type="InterPro" id="IPR018097">
    <property type="entry name" value="EGF_Ca-bd_CS"/>
</dbReference>
<gene>
    <name evidence="11" type="ORF">RRG08_058121</name>
</gene>
<dbReference type="InterPro" id="IPR050751">
    <property type="entry name" value="ECM_structural_protein"/>
</dbReference>
<dbReference type="PANTHER" id="PTHR24034:SF89">
    <property type="entry name" value="COMPLEMENT COMPONENT C1Q RECEPTOR"/>
    <property type="match status" value="1"/>
</dbReference>
<dbReference type="EC" id="5.3.4.1" evidence="2"/>
<dbReference type="InterPro" id="IPR000742">
    <property type="entry name" value="EGF"/>
</dbReference>
<evidence type="ECO:0000259" key="10">
    <source>
        <dbReference type="PROSITE" id="PS01186"/>
    </source>
</evidence>
<dbReference type="Gene3D" id="2.170.300.10">
    <property type="entry name" value="Tie2 ligand-binding domain superfamily"/>
    <property type="match status" value="1"/>
</dbReference>
<dbReference type="PROSITE" id="PS01187">
    <property type="entry name" value="EGF_CA"/>
    <property type="match status" value="1"/>
</dbReference>
<feature type="non-terminal residue" evidence="11">
    <location>
        <position position="1"/>
    </location>
</feature>
<dbReference type="SMART" id="SM00181">
    <property type="entry name" value="EGF"/>
    <property type="match status" value="4"/>
</dbReference>
<organism evidence="11 12">
    <name type="scientific">Elysia crispata</name>
    <name type="common">lettuce slug</name>
    <dbReference type="NCBI Taxonomy" id="231223"/>
    <lineage>
        <taxon>Eukaryota</taxon>
        <taxon>Metazoa</taxon>
        <taxon>Spiralia</taxon>
        <taxon>Lophotrochozoa</taxon>
        <taxon>Mollusca</taxon>
        <taxon>Gastropoda</taxon>
        <taxon>Heterobranchia</taxon>
        <taxon>Euthyneura</taxon>
        <taxon>Panpulmonata</taxon>
        <taxon>Sacoglossa</taxon>
        <taxon>Placobranchoidea</taxon>
        <taxon>Plakobranchidae</taxon>
        <taxon>Elysia</taxon>
    </lineage>
</organism>
<dbReference type="InterPro" id="IPR002049">
    <property type="entry name" value="LE_dom"/>
</dbReference>
<feature type="domain" description="EGF-like" evidence="10">
    <location>
        <begin position="102"/>
        <end position="116"/>
    </location>
</feature>
<dbReference type="PROSITE" id="PS01186">
    <property type="entry name" value="EGF_2"/>
    <property type="match status" value="1"/>
</dbReference>
<keyword evidence="8" id="KW-0676">Redox-active center</keyword>
<evidence type="ECO:0000256" key="7">
    <source>
        <dbReference type="ARBA" id="ARBA00023235"/>
    </source>
</evidence>
<feature type="signal peptide" evidence="9">
    <location>
        <begin position="1"/>
        <end position="28"/>
    </location>
</feature>
<dbReference type="SMART" id="SM00179">
    <property type="entry name" value="EGF_CA"/>
    <property type="match status" value="2"/>
</dbReference>
<evidence type="ECO:0000256" key="9">
    <source>
        <dbReference type="SAM" id="SignalP"/>
    </source>
</evidence>